<dbReference type="SUPFAM" id="SSF47413">
    <property type="entry name" value="lambda repressor-like DNA-binding domains"/>
    <property type="match status" value="1"/>
</dbReference>
<dbReference type="InterPro" id="IPR010982">
    <property type="entry name" value="Lambda_DNA-bd_dom_sf"/>
</dbReference>
<dbReference type="InterPro" id="IPR001387">
    <property type="entry name" value="Cro/C1-type_HTH"/>
</dbReference>
<name>A0A8S5PFG1_9CAUD</name>
<sequence length="381" mass="43565">MRYVALDNMQVSLYNVHCKRNLHIYISAQYASCQEGRELFSGKESALRASYHSIKENCNILQENCKEVLTTCARCGMIMLQEVARVTSRRETKVMAEEYVLARTPDLLRLGELVTRAKGPSRTMAQFAEDCGIGASTLSRIANGKITKAVSLENLQAIYDHRDESVELPFETFARADGYVSPREYTFLRRRGSLEDLRQAEQTAQNIITLSLLNRGITLKRISPATLFREDFPRVRPSLGLDLKCEIGERRWLFFYVLAECAEDGERSVSPLTSSAEHMAYNALTMRSSLFLLDAWYPEKLDDTRSTIVFRDAKLFDAAVELLRRRPIQTAMSVMLLDFDEGRIVKEQWISQGLETYSPLEQAVLPEDFSTDCDFEEDKPW</sequence>
<reference evidence="1" key="1">
    <citation type="journal article" date="2021" name="Proc. Natl. Acad. Sci. U.S.A.">
        <title>A Catalog of Tens of Thousands of Viruses from Human Metagenomes Reveals Hidden Associations with Chronic Diseases.</title>
        <authorList>
            <person name="Tisza M.J."/>
            <person name="Buck C.B."/>
        </authorList>
    </citation>
    <scope>NUCLEOTIDE SEQUENCE</scope>
    <source>
        <strain evidence="1">CtvNP11</strain>
    </source>
</reference>
<dbReference type="GO" id="GO:0003677">
    <property type="term" value="F:DNA binding"/>
    <property type="evidence" value="ECO:0007669"/>
    <property type="project" value="InterPro"/>
</dbReference>
<proteinExistence type="predicted"/>
<protein>
    <submittedName>
        <fullName evidence="1">Antitoxin</fullName>
    </submittedName>
</protein>
<dbReference type="CDD" id="cd00093">
    <property type="entry name" value="HTH_XRE"/>
    <property type="match status" value="1"/>
</dbReference>
<accession>A0A8S5PFG1</accession>
<evidence type="ECO:0000313" key="1">
    <source>
        <dbReference type="EMBL" id="DAE05105.1"/>
    </source>
</evidence>
<organism evidence="1">
    <name type="scientific">Siphoviridae sp. ctvNP11</name>
    <dbReference type="NCBI Taxonomy" id="2825721"/>
    <lineage>
        <taxon>Viruses</taxon>
        <taxon>Duplodnaviria</taxon>
        <taxon>Heunggongvirae</taxon>
        <taxon>Uroviricota</taxon>
        <taxon>Caudoviricetes</taxon>
    </lineage>
</organism>
<dbReference type="EMBL" id="BK015403">
    <property type="protein sequence ID" value="DAE05105.1"/>
    <property type="molecule type" value="Genomic_DNA"/>
</dbReference>
<dbReference type="Gene3D" id="1.10.260.40">
    <property type="entry name" value="lambda repressor-like DNA-binding domains"/>
    <property type="match status" value="1"/>
</dbReference>